<dbReference type="InterPro" id="IPR005202">
    <property type="entry name" value="TF_GRAS"/>
</dbReference>
<dbReference type="PROSITE" id="PS50985">
    <property type="entry name" value="GRAS"/>
    <property type="match status" value="1"/>
</dbReference>
<evidence type="ECO:0000313" key="5">
    <source>
        <dbReference type="Proteomes" id="UP001418222"/>
    </source>
</evidence>
<dbReference type="Pfam" id="PF03514">
    <property type="entry name" value="GRAS"/>
    <property type="match status" value="1"/>
</dbReference>
<reference evidence="4 5" key="1">
    <citation type="journal article" date="2022" name="Nat. Plants">
        <title>Genomes of leafy and leafless Platanthera orchids illuminate the evolution of mycoheterotrophy.</title>
        <authorList>
            <person name="Li M.H."/>
            <person name="Liu K.W."/>
            <person name="Li Z."/>
            <person name="Lu H.C."/>
            <person name="Ye Q.L."/>
            <person name="Zhang D."/>
            <person name="Wang J.Y."/>
            <person name="Li Y.F."/>
            <person name="Zhong Z.M."/>
            <person name="Liu X."/>
            <person name="Yu X."/>
            <person name="Liu D.K."/>
            <person name="Tu X.D."/>
            <person name="Liu B."/>
            <person name="Hao Y."/>
            <person name="Liao X.Y."/>
            <person name="Jiang Y.T."/>
            <person name="Sun W.H."/>
            <person name="Chen J."/>
            <person name="Chen Y.Q."/>
            <person name="Ai Y."/>
            <person name="Zhai J.W."/>
            <person name="Wu S.S."/>
            <person name="Zhou Z."/>
            <person name="Hsiao Y.Y."/>
            <person name="Wu W.L."/>
            <person name="Chen Y.Y."/>
            <person name="Lin Y.F."/>
            <person name="Hsu J.L."/>
            <person name="Li C.Y."/>
            <person name="Wang Z.W."/>
            <person name="Zhao X."/>
            <person name="Zhong W.Y."/>
            <person name="Ma X.K."/>
            <person name="Ma L."/>
            <person name="Huang J."/>
            <person name="Chen G.Z."/>
            <person name="Huang M.Z."/>
            <person name="Huang L."/>
            <person name="Peng D.H."/>
            <person name="Luo Y.B."/>
            <person name="Zou S.Q."/>
            <person name="Chen S.P."/>
            <person name="Lan S."/>
            <person name="Tsai W.C."/>
            <person name="Van de Peer Y."/>
            <person name="Liu Z.J."/>
        </authorList>
    </citation>
    <scope>NUCLEOTIDE SEQUENCE [LARGE SCALE GENOMIC DNA]</scope>
    <source>
        <strain evidence="4">Lor287</strain>
    </source>
</reference>
<evidence type="ECO:0000313" key="4">
    <source>
        <dbReference type="EMBL" id="KAK8921312.1"/>
    </source>
</evidence>
<gene>
    <name evidence="4" type="primary">NSP2</name>
    <name evidence="4" type="ORF">KSP39_PZI020670</name>
</gene>
<feature type="region of interest" description="SAW" evidence="3">
    <location>
        <begin position="1"/>
        <end position="56"/>
    </location>
</feature>
<dbReference type="EMBL" id="JBBWWQ010000018">
    <property type="protein sequence ID" value="KAK8921312.1"/>
    <property type="molecule type" value="Genomic_DNA"/>
</dbReference>
<protein>
    <submittedName>
        <fullName evidence="4">Nodulation-signaling pathway 2 protein</fullName>
    </submittedName>
</protein>
<organism evidence="4 5">
    <name type="scientific">Platanthera zijinensis</name>
    <dbReference type="NCBI Taxonomy" id="2320716"/>
    <lineage>
        <taxon>Eukaryota</taxon>
        <taxon>Viridiplantae</taxon>
        <taxon>Streptophyta</taxon>
        <taxon>Embryophyta</taxon>
        <taxon>Tracheophyta</taxon>
        <taxon>Spermatophyta</taxon>
        <taxon>Magnoliopsida</taxon>
        <taxon>Liliopsida</taxon>
        <taxon>Asparagales</taxon>
        <taxon>Orchidaceae</taxon>
        <taxon>Orchidoideae</taxon>
        <taxon>Orchideae</taxon>
        <taxon>Orchidinae</taxon>
        <taxon>Platanthera</taxon>
    </lineage>
</organism>
<accession>A0AAP0AZJ4</accession>
<dbReference type="Proteomes" id="UP001418222">
    <property type="component" value="Unassembled WGS sequence"/>
</dbReference>
<comment type="caution">
    <text evidence="3">Lacks conserved residue(s) required for the propagation of feature annotation.</text>
</comment>
<evidence type="ECO:0000256" key="1">
    <source>
        <dbReference type="ARBA" id="ARBA00023015"/>
    </source>
</evidence>
<evidence type="ECO:0000256" key="2">
    <source>
        <dbReference type="ARBA" id="ARBA00023163"/>
    </source>
</evidence>
<keyword evidence="1" id="KW-0805">Transcription regulation</keyword>
<proteinExistence type="inferred from homology"/>
<dbReference type="AlphaFoldDB" id="A0AAP0AZJ4"/>
<keyword evidence="5" id="KW-1185">Reference proteome</keyword>
<comment type="caution">
    <text evidence="4">The sequence shown here is derived from an EMBL/GenBank/DDBJ whole genome shotgun (WGS) entry which is preliminary data.</text>
</comment>
<comment type="similarity">
    <text evidence="3">Belongs to the GRAS family.</text>
</comment>
<sequence length="70" mass="7624">MEAAGFAKVGLSFFNLCQSRMLLGLFNDGYKVEEEEPNKLVFCWKTCKLLLASVWSATASGSPAARSLSC</sequence>
<name>A0AAP0AZJ4_9ASPA</name>
<keyword evidence="2" id="KW-0804">Transcription</keyword>
<evidence type="ECO:0000256" key="3">
    <source>
        <dbReference type="PROSITE-ProRule" id="PRU01191"/>
    </source>
</evidence>